<dbReference type="SUPFAM" id="SSF51197">
    <property type="entry name" value="Clavaminate synthase-like"/>
    <property type="match status" value="1"/>
</dbReference>
<feature type="compositionally biased region" description="Basic residues" evidence="1">
    <location>
        <begin position="576"/>
        <end position="590"/>
    </location>
</feature>
<feature type="region of interest" description="Disordered" evidence="1">
    <location>
        <begin position="550"/>
        <end position="611"/>
    </location>
</feature>
<dbReference type="EMBL" id="CAUYUJ010015399">
    <property type="protein sequence ID" value="CAK0853494.1"/>
    <property type="molecule type" value="Genomic_DNA"/>
</dbReference>
<dbReference type="PANTHER" id="PTHR12461">
    <property type="entry name" value="HYPOXIA-INDUCIBLE FACTOR 1 ALPHA INHIBITOR-RELATED"/>
    <property type="match status" value="1"/>
</dbReference>
<dbReference type="PANTHER" id="PTHR12461:SF102">
    <property type="entry name" value="LYSINE-SPECIFIC DEMETHYLASE JMJ31"/>
    <property type="match status" value="1"/>
</dbReference>
<name>A0ABN9U3Q5_9DINO</name>
<comment type="caution">
    <text evidence="3">The sequence shown here is derived from an EMBL/GenBank/DDBJ whole genome shotgun (WGS) entry which is preliminary data.</text>
</comment>
<evidence type="ECO:0000313" key="4">
    <source>
        <dbReference type="Proteomes" id="UP001189429"/>
    </source>
</evidence>
<evidence type="ECO:0000256" key="1">
    <source>
        <dbReference type="SAM" id="MobiDB-lite"/>
    </source>
</evidence>
<dbReference type="Proteomes" id="UP001189429">
    <property type="component" value="Unassembled WGS sequence"/>
</dbReference>
<accession>A0ABN9U3Q5</accession>
<reference evidence="3" key="1">
    <citation type="submission" date="2023-10" db="EMBL/GenBank/DDBJ databases">
        <authorList>
            <person name="Chen Y."/>
            <person name="Shah S."/>
            <person name="Dougan E. K."/>
            <person name="Thang M."/>
            <person name="Chan C."/>
        </authorList>
    </citation>
    <scope>NUCLEOTIDE SEQUENCE [LARGE SCALE GENOMIC DNA]</scope>
</reference>
<feature type="domain" description="JmjC" evidence="2">
    <location>
        <begin position="132"/>
        <end position="308"/>
    </location>
</feature>
<evidence type="ECO:0000313" key="3">
    <source>
        <dbReference type="EMBL" id="CAK0853494.1"/>
    </source>
</evidence>
<evidence type="ECO:0000259" key="2">
    <source>
        <dbReference type="PROSITE" id="PS51184"/>
    </source>
</evidence>
<gene>
    <name evidence="3" type="ORF">PCOR1329_LOCUS44953</name>
</gene>
<proteinExistence type="predicted"/>
<organism evidence="3 4">
    <name type="scientific">Prorocentrum cordatum</name>
    <dbReference type="NCBI Taxonomy" id="2364126"/>
    <lineage>
        <taxon>Eukaryota</taxon>
        <taxon>Sar</taxon>
        <taxon>Alveolata</taxon>
        <taxon>Dinophyceae</taxon>
        <taxon>Prorocentrales</taxon>
        <taxon>Prorocentraceae</taxon>
        <taxon>Prorocentrum</taxon>
    </lineage>
</organism>
<dbReference type="Pfam" id="PF13621">
    <property type="entry name" value="Cupin_8"/>
    <property type="match status" value="1"/>
</dbReference>
<feature type="region of interest" description="Disordered" evidence="1">
    <location>
        <begin position="1"/>
        <end position="22"/>
    </location>
</feature>
<dbReference type="PROSITE" id="PS51184">
    <property type="entry name" value="JMJC"/>
    <property type="match status" value="1"/>
</dbReference>
<dbReference type="InterPro" id="IPR003347">
    <property type="entry name" value="JmjC_dom"/>
</dbReference>
<protein>
    <recommendedName>
        <fullName evidence="2">JmjC domain-containing protein</fullName>
    </recommendedName>
</protein>
<keyword evidence="4" id="KW-1185">Reference proteome</keyword>
<dbReference type="InterPro" id="IPR041667">
    <property type="entry name" value="Cupin_8"/>
</dbReference>
<dbReference type="Gene3D" id="2.60.120.650">
    <property type="entry name" value="Cupin"/>
    <property type="match status" value="1"/>
</dbReference>
<sequence>MPRLDETAPLQRPRRKNAAATVPECDGDALEDVFQKAQPVVLKRFASEWPLAGQSLAAVVCPGEGEEDAVVEVQAACPGDCHFRGYAGVLERAPLSSLPALAARASGSLYLVQCPIWARGNPAACPLKHLLPRVRSSYFSLSAGRRGGGSRRLESVNLWVSVGTTHSNLHYDSEHGLLVVLRGTKRVELFEPQWAPSLGAFPVSDPLRAHHATAAQGCLAARLGCAQQGACGLPGSSPCPSPRVHAALGHQAVLSVGDALFIPEGWWHHVHSTGTRDPSAGGRPVALAANFWWRGHEREPESAQPYVLRRILSEMLMRRTGAPSSEDPVSCLELPDIISEVVAAARSSSPPLHAAWRRPLRAHGRRLPQAMAAALGGAGEAPAALRAVLDGLDALQASLLLSALEGAAAAAALRRVWRLYPQDSGGGRGGLCSSRIGSAWMGEEKVEGEDVSGDREASSRNACMPAALPQPAAAAATLPPRTARRQLVSPLVVDDVDDHGELHELEASSGGGTVSSASTPSVGRVGRPALAAASAALDLRGGAARGRIRILGARSTSGGRRRGWRGPRTERDRRHSASHRRHSAARRLRLHSGADGGRQQGDAVHRSRGVGATKHAMELSQAALYKAVRKNQHAAGKTPAPDDEDLFFEAVVVSKNNAENIFTDGWCTDCQACFCCPAGSKFGWGHPIAARQDWHCRRNLLLLEMKPAMLEKNWYPLGHIFAAKIDISGLEFPTSGDFDK</sequence>